<evidence type="ECO:0000313" key="8">
    <source>
        <dbReference type="Proteomes" id="UP000076078"/>
    </source>
</evidence>
<sequence length="362" mass="42468">MSKNKSNKKEINTNNNNNNNNNNKNQTNNKVFNTKMNDKDKCGICLEFPTDKGKPNMCSHIYCYSCIVLWSKTANVCPVCLQEFSEIQKLDGAPNTKVEKVDHRMENYISENFVDSDDEESDDEGFFQFMNNLNTFMETEQLRNMFINSLGQMMGNDSVDVDKDEGHHHHHHHDDEDDDSDEGHILVCPSHGVVQHKNNINGLITDGNEVEDDEDDEDYLKEFDYDLEDYDEVIEEEEEDEFDYDDEGSYDEEFEQVLRSLKEKKFNFKPISNDEKDEEFSEKEEEDEDDEEYEDDDSQESHDSWVCPNGHYHPSYHHHHSSSDEEEDKDENEVMPRSAMQYVLGLAFQGMELKFKKDQNKM</sequence>
<comment type="caution">
    <text evidence="7">The sequence shown here is derived from an EMBL/GenBank/DDBJ whole genome shotgun (WGS) entry which is preliminary data.</text>
</comment>
<name>A0A151ZF73_TIELA</name>
<evidence type="ECO:0000256" key="3">
    <source>
        <dbReference type="ARBA" id="ARBA00022833"/>
    </source>
</evidence>
<dbReference type="PROSITE" id="PS50089">
    <property type="entry name" value="ZF_RING_2"/>
    <property type="match status" value="1"/>
</dbReference>
<evidence type="ECO:0000256" key="5">
    <source>
        <dbReference type="SAM" id="MobiDB-lite"/>
    </source>
</evidence>
<dbReference type="GO" id="GO:0000245">
    <property type="term" value="P:spliceosomal complex assembly"/>
    <property type="evidence" value="ECO:0007669"/>
    <property type="project" value="TreeGrafter"/>
</dbReference>
<dbReference type="OMA" id="TANNPIN"/>
<organism evidence="7 8">
    <name type="scientific">Tieghemostelium lacteum</name>
    <name type="common">Slime mold</name>
    <name type="synonym">Dictyostelium lacteum</name>
    <dbReference type="NCBI Taxonomy" id="361077"/>
    <lineage>
        <taxon>Eukaryota</taxon>
        <taxon>Amoebozoa</taxon>
        <taxon>Evosea</taxon>
        <taxon>Eumycetozoa</taxon>
        <taxon>Dictyostelia</taxon>
        <taxon>Dictyosteliales</taxon>
        <taxon>Raperosteliaceae</taxon>
        <taxon>Tieghemostelium</taxon>
    </lineage>
</organism>
<protein>
    <recommendedName>
        <fullName evidence="6">RING-type domain-containing protein</fullName>
    </recommendedName>
</protein>
<feature type="compositionally biased region" description="Acidic residues" evidence="5">
    <location>
        <begin position="324"/>
        <end position="333"/>
    </location>
</feature>
<keyword evidence="2 4" id="KW-0863">Zinc-finger</keyword>
<feature type="region of interest" description="Disordered" evidence="5">
    <location>
        <begin position="157"/>
        <end position="185"/>
    </location>
</feature>
<dbReference type="STRING" id="361077.A0A151ZF73"/>
<evidence type="ECO:0000256" key="4">
    <source>
        <dbReference type="PROSITE-ProRule" id="PRU00175"/>
    </source>
</evidence>
<dbReference type="PROSITE" id="PS00518">
    <property type="entry name" value="ZF_RING_1"/>
    <property type="match status" value="1"/>
</dbReference>
<evidence type="ECO:0000313" key="7">
    <source>
        <dbReference type="EMBL" id="KYQ92621.1"/>
    </source>
</evidence>
<dbReference type="InterPro" id="IPR013083">
    <property type="entry name" value="Znf_RING/FYVE/PHD"/>
</dbReference>
<accession>A0A151ZF73</accession>
<dbReference type="OrthoDB" id="365379at2759"/>
<dbReference type="AlphaFoldDB" id="A0A151ZF73"/>
<dbReference type="InterPro" id="IPR001841">
    <property type="entry name" value="Znf_RING"/>
</dbReference>
<feature type="domain" description="RING-type" evidence="6">
    <location>
        <begin position="42"/>
        <end position="80"/>
    </location>
</feature>
<dbReference type="EMBL" id="LODT01000029">
    <property type="protein sequence ID" value="KYQ92621.1"/>
    <property type="molecule type" value="Genomic_DNA"/>
</dbReference>
<dbReference type="PANTHER" id="PTHR47048">
    <property type="entry name" value="PROTEIN SCAF11"/>
    <property type="match status" value="1"/>
</dbReference>
<dbReference type="GO" id="GO:0008270">
    <property type="term" value="F:zinc ion binding"/>
    <property type="evidence" value="ECO:0007669"/>
    <property type="project" value="UniProtKB-KW"/>
</dbReference>
<feature type="compositionally biased region" description="Acidic residues" evidence="5">
    <location>
        <begin position="275"/>
        <end position="298"/>
    </location>
</feature>
<dbReference type="Proteomes" id="UP000076078">
    <property type="component" value="Unassembled WGS sequence"/>
</dbReference>
<evidence type="ECO:0000259" key="6">
    <source>
        <dbReference type="PROSITE" id="PS50089"/>
    </source>
</evidence>
<feature type="region of interest" description="Disordered" evidence="5">
    <location>
        <begin position="269"/>
        <end position="337"/>
    </location>
</feature>
<dbReference type="PANTHER" id="PTHR47048:SF1">
    <property type="entry name" value="PROTEIN SCAF11"/>
    <property type="match status" value="1"/>
</dbReference>
<evidence type="ECO:0000256" key="1">
    <source>
        <dbReference type="ARBA" id="ARBA00022723"/>
    </source>
</evidence>
<keyword evidence="3" id="KW-0862">Zinc</keyword>
<feature type="compositionally biased region" description="Low complexity" evidence="5">
    <location>
        <begin position="12"/>
        <end position="29"/>
    </location>
</feature>
<dbReference type="Gene3D" id="3.30.40.10">
    <property type="entry name" value="Zinc/RING finger domain, C3HC4 (zinc finger)"/>
    <property type="match status" value="1"/>
</dbReference>
<keyword evidence="1" id="KW-0479">Metal-binding</keyword>
<dbReference type="SMART" id="SM00184">
    <property type="entry name" value="RING"/>
    <property type="match status" value="1"/>
</dbReference>
<dbReference type="InterPro" id="IPR017907">
    <property type="entry name" value="Znf_RING_CS"/>
</dbReference>
<keyword evidence="8" id="KW-1185">Reference proteome</keyword>
<proteinExistence type="predicted"/>
<feature type="region of interest" description="Disordered" evidence="5">
    <location>
        <begin position="1"/>
        <end position="29"/>
    </location>
</feature>
<gene>
    <name evidence="7" type="ORF">DLAC_06617</name>
</gene>
<reference evidence="7 8" key="1">
    <citation type="submission" date="2015-12" db="EMBL/GenBank/DDBJ databases">
        <title>Dictyostelia acquired genes for synthesis and detection of signals that induce cell-type specialization by lateral gene transfer from prokaryotes.</title>
        <authorList>
            <person name="Gloeckner G."/>
            <person name="Schaap P."/>
        </authorList>
    </citation>
    <scope>NUCLEOTIDE SEQUENCE [LARGE SCALE GENOMIC DNA]</scope>
    <source>
        <strain evidence="7 8">TK</strain>
    </source>
</reference>
<dbReference type="GO" id="GO:0003723">
    <property type="term" value="F:RNA binding"/>
    <property type="evidence" value="ECO:0007669"/>
    <property type="project" value="TreeGrafter"/>
</dbReference>
<dbReference type="SUPFAM" id="SSF57850">
    <property type="entry name" value="RING/U-box"/>
    <property type="match status" value="1"/>
</dbReference>
<evidence type="ECO:0000256" key="2">
    <source>
        <dbReference type="ARBA" id="ARBA00022771"/>
    </source>
</evidence>
<dbReference type="Pfam" id="PF13639">
    <property type="entry name" value="zf-RING_2"/>
    <property type="match status" value="1"/>
</dbReference>
<dbReference type="InParanoid" id="A0A151ZF73"/>